<keyword evidence="3" id="KW-1185">Reference proteome</keyword>
<dbReference type="SUPFAM" id="SSF111126">
    <property type="entry name" value="Ligand-binding domain in the NO signalling and Golgi transport"/>
    <property type="match status" value="1"/>
</dbReference>
<dbReference type="EMBL" id="CP026604">
    <property type="protein sequence ID" value="AWB65363.1"/>
    <property type="molecule type" value="Genomic_DNA"/>
</dbReference>
<protein>
    <recommendedName>
        <fullName evidence="1">4-vinyl reductase 4VR domain-containing protein</fullName>
    </recommendedName>
</protein>
<reference evidence="2 3" key="1">
    <citation type="submission" date="2018-01" db="EMBL/GenBank/DDBJ databases">
        <title>Genome sequence of a Cantenovulum-like bacteria.</title>
        <authorList>
            <person name="Tan W.R."/>
            <person name="Lau N.-S."/>
            <person name="Go F."/>
            <person name="Amirul A.-A.A."/>
        </authorList>
    </citation>
    <scope>NUCLEOTIDE SEQUENCE [LARGE SCALE GENOMIC DNA]</scope>
    <source>
        <strain evidence="2 3">CCB-QB4</strain>
    </source>
</reference>
<proteinExistence type="predicted"/>
<dbReference type="Pfam" id="PF07700">
    <property type="entry name" value="HNOB"/>
    <property type="match status" value="1"/>
</dbReference>
<dbReference type="AlphaFoldDB" id="A0A2S0VMB4"/>
<dbReference type="Proteomes" id="UP000244441">
    <property type="component" value="Chromosome"/>
</dbReference>
<dbReference type="SMART" id="SM00989">
    <property type="entry name" value="V4R"/>
    <property type="match status" value="1"/>
</dbReference>
<sequence length="180" mass="20327">MKGLVFNMLQEYVEQNVGYEAWDKAINSCDLPSQGIYISSESYNDSEIFSLVGHLSEALATPAADLVRSFGQFLFFHLLPLAPQAAKEAKDLKSFLVMVENIIHVEVLKLYQDANLPSFDYSSKNSQHMTMVYRSPRKLCHLSEGLILSAAEHFKQKINLHQSQCMHSGAEACHIEIEFL</sequence>
<dbReference type="KEGG" id="cate:C2869_02420"/>
<dbReference type="RefSeq" id="WP_108601440.1">
    <property type="nucleotide sequence ID" value="NZ_CP026604.1"/>
</dbReference>
<organism evidence="2 3">
    <name type="scientific">Saccharobesus litoralis</name>
    <dbReference type="NCBI Taxonomy" id="2172099"/>
    <lineage>
        <taxon>Bacteria</taxon>
        <taxon>Pseudomonadati</taxon>
        <taxon>Pseudomonadota</taxon>
        <taxon>Gammaproteobacteria</taxon>
        <taxon>Alteromonadales</taxon>
        <taxon>Alteromonadaceae</taxon>
        <taxon>Saccharobesus</taxon>
    </lineage>
</organism>
<dbReference type="InterPro" id="IPR011644">
    <property type="entry name" value="Heme_NO-bd"/>
</dbReference>
<evidence type="ECO:0000313" key="3">
    <source>
        <dbReference type="Proteomes" id="UP000244441"/>
    </source>
</evidence>
<evidence type="ECO:0000259" key="1">
    <source>
        <dbReference type="SMART" id="SM00989"/>
    </source>
</evidence>
<dbReference type="OrthoDB" id="7266652at2"/>
<gene>
    <name evidence="2" type="ORF">C2869_02420</name>
</gene>
<feature type="domain" description="4-vinyl reductase 4VR" evidence="1">
    <location>
        <begin position="118"/>
        <end position="179"/>
    </location>
</feature>
<accession>A0A2S0VMB4</accession>
<dbReference type="InterPro" id="IPR004096">
    <property type="entry name" value="V4R"/>
</dbReference>
<evidence type="ECO:0000313" key="2">
    <source>
        <dbReference type="EMBL" id="AWB65363.1"/>
    </source>
</evidence>
<dbReference type="Gene3D" id="3.90.1520.10">
    <property type="entry name" value="H-NOX domain"/>
    <property type="match status" value="1"/>
</dbReference>
<dbReference type="InterPro" id="IPR038158">
    <property type="entry name" value="H-NOX_domain_sf"/>
</dbReference>
<name>A0A2S0VMB4_9ALTE</name>
<dbReference type="GO" id="GO:0020037">
    <property type="term" value="F:heme binding"/>
    <property type="evidence" value="ECO:0007669"/>
    <property type="project" value="InterPro"/>
</dbReference>
<dbReference type="InterPro" id="IPR024096">
    <property type="entry name" value="NO_sig/Golgi_transp_ligand-bd"/>
</dbReference>